<evidence type="ECO:0000313" key="1">
    <source>
        <dbReference type="EMBL" id="CAE0815308.1"/>
    </source>
</evidence>
<reference evidence="1" key="1">
    <citation type="submission" date="2021-01" db="EMBL/GenBank/DDBJ databases">
        <authorList>
            <person name="Corre E."/>
            <person name="Pelletier E."/>
            <person name="Niang G."/>
            <person name="Scheremetjew M."/>
            <person name="Finn R."/>
            <person name="Kale V."/>
            <person name="Holt S."/>
            <person name="Cochrane G."/>
            <person name="Meng A."/>
            <person name="Brown T."/>
            <person name="Cohen L."/>
        </authorList>
    </citation>
    <scope>NUCLEOTIDE SEQUENCE</scope>
    <source>
        <strain evidence="1">CCMP1594</strain>
    </source>
</reference>
<protein>
    <submittedName>
        <fullName evidence="1">Uncharacterized protein</fullName>
    </submittedName>
</protein>
<proteinExistence type="predicted"/>
<organism evidence="1">
    <name type="scientific">Eutreptiella gymnastica</name>
    <dbReference type="NCBI Taxonomy" id="73025"/>
    <lineage>
        <taxon>Eukaryota</taxon>
        <taxon>Discoba</taxon>
        <taxon>Euglenozoa</taxon>
        <taxon>Euglenida</taxon>
        <taxon>Spirocuta</taxon>
        <taxon>Euglenophyceae</taxon>
        <taxon>Eutreptiales</taxon>
        <taxon>Eutreptiaceae</taxon>
        <taxon>Eutreptiella</taxon>
    </lineage>
</organism>
<sequence length="119" mass="13346">MVVMQHAFGQWEKKHCNCFAHCQIMNTQINFKLITGVVHQAIMLAPTDMHLYLVAPAFLNLQMRSPHAHCFDSACSIHLHGPLAVPTLFDLVSGYPGLHHPNCGLQMLHTISPFALEDF</sequence>
<dbReference type="EMBL" id="HBJA01075438">
    <property type="protein sequence ID" value="CAE0815308.1"/>
    <property type="molecule type" value="Transcribed_RNA"/>
</dbReference>
<accession>A0A7S4D4R2</accession>
<gene>
    <name evidence="1" type="ORF">EGYM00163_LOCUS26465</name>
</gene>
<dbReference type="AlphaFoldDB" id="A0A7S4D4R2"/>
<name>A0A7S4D4R2_9EUGL</name>